<name>H6L325_SAPGL</name>
<dbReference type="AlphaFoldDB" id="H6L325"/>
<dbReference type="HOGENOM" id="CLU_2635998_0_0_10"/>
<dbReference type="Proteomes" id="UP000007519">
    <property type="component" value="Chromosome"/>
</dbReference>
<organism evidence="2 3">
    <name type="scientific">Saprospira grandis (strain Lewin)</name>
    <dbReference type="NCBI Taxonomy" id="984262"/>
    <lineage>
        <taxon>Bacteria</taxon>
        <taxon>Pseudomonadati</taxon>
        <taxon>Bacteroidota</taxon>
        <taxon>Saprospiria</taxon>
        <taxon>Saprospirales</taxon>
        <taxon>Saprospiraceae</taxon>
        <taxon>Saprospira</taxon>
    </lineage>
</organism>
<proteinExistence type="predicted"/>
<keyword evidence="3" id="KW-1185">Reference proteome</keyword>
<dbReference type="EMBL" id="CP002831">
    <property type="protein sequence ID" value="AFC24852.1"/>
    <property type="molecule type" value="Genomic_DNA"/>
</dbReference>
<dbReference type="KEGG" id="sgn:SGRA_2121"/>
<sequence length="77" mass="8782">MLWAQKETALGAERPFGRPLGPVFFSRPSDVEQWRKAPDRSALALKGRADLRAAKRSARRRREAPEQQRAAKRQQGL</sequence>
<reference evidence="2 3" key="1">
    <citation type="journal article" date="2012" name="Stand. Genomic Sci.">
        <title>Complete genome sequencing and analysis of Saprospira grandis str. Lewin, a predatory marine bacterium.</title>
        <authorList>
            <person name="Saw J.H."/>
            <person name="Yuryev A."/>
            <person name="Kanbe M."/>
            <person name="Hou S."/>
            <person name="Young A.G."/>
            <person name="Aizawa S."/>
            <person name="Alam M."/>
        </authorList>
    </citation>
    <scope>NUCLEOTIDE SEQUENCE [LARGE SCALE GENOMIC DNA]</scope>
    <source>
        <strain evidence="2 3">Lewin</strain>
    </source>
</reference>
<evidence type="ECO:0000256" key="1">
    <source>
        <dbReference type="SAM" id="MobiDB-lite"/>
    </source>
</evidence>
<gene>
    <name evidence="2" type="ordered locus">SGRA_2121</name>
</gene>
<accession>H6L325</accession>
<evidence type="ECO:0000313" key="2">
    <source>
        <dbReference type="EMBL" id="AFC24852.1"/>
    </source>
</evidence>
<protein>
    <submittedName>
        <fullName evidence="2">Uncharacterized protein</fullName>
    </submittedName>
</protein>
<feature type="region of interest" description="Disordered" evidence="1">
    <location>
        <begin position="31"/>
        <end position="77"/>
    </location>
</feature>
<evidence type="ECO:0000313" key="3">
    <source>
        <dbReference type="Proteomes" id="UP000007519"/>
    </source>
</evidence>